<dbReference type="GeneID" id="20192473"/>
<accession>W2PQ11</accession>
<gene>
    <name evidence="1" type="ORF">PPTG_23874</name>
</gene>
<dbReference type="EMBL" id="KI669615">
    <property type="protein sequence ID" value="ETN02716.1"/>
    <property type="molecule type" value="Genomic_DNA"/>
</dbReference>
<proteinExistence type="predicted"/>
<organism evidence="1 2">
    <name type="scientific">Phytophthora nicotianae (strain INRA-310)</name>
    <name type="common">Phytophthora parasitica</name>
    <dbReference type="NCBI Taxonomy" id="761204"/>
    <lineage>
        <taxon>Eukaryota</taxon>
        <taxon>Sar</taxon>
        <taxon>Stramenopiles</taxon>
        <taxon>Oomycota</taxon>
        <taxon>Peronosporomycetes</taxon>
        <taxon>Peronosporales</taxon>
        <taxon>Peronosporaceae</taxon>
        <taxon>Phytophthora</taxon>
    </lineage>
</organism>
<sequence length="82" mass="9088">MAMREDEVNASGKDTTAMEPEVVRNVCVGLEDEDLGVIAYCKTEFIHNQIMMTELSQSNGELGMRTRYLEKAVRSSITATAT</sequence>
<evidence type="ECO:0000313" key="1">
    <source>
        <dbReference type="EMBL" id="ETN02716.1"/>
    </source>
</evidence>
<reference evidence="1 2" key="2">
    <citation type="submission" date="2013-11" db="EMBL/GenBank/DDBJ databases">
        <title>The Genome Sequence of Phytophthora parasitica INRA-310.</title>
        <authorList>
            <consortium name="The Broad Institute Genomics Platform"/>
            <person name="Russ C."/>
            <person name="Tyler B."/>
            <person name="Panabieres F."/>
            <person name="Shan W."/>
            <person name="Tripathy S."/>
            <person name="Grunwald N."/>
            <person name="Machado M."/>
            <person name="Johnson C.S."/>
            <person name="Arredondo F."/>
            <person name="Hong C."/>
            <person name="Coffey M."/>
            <person name="Young S.K."/>
            <person name="Zeng Q."/>
            <person name="Gargeya S."/>
            <person name="Fitzgerald M."/>
            <person name="Abouelleil A."/>
            <person name="Alvarado L."/>
            <person name="Chapman S.B."/>
            <person name="Gainer-Dewar J."/>
            <person name="Goldberg J."/>
            <person name="Griggs A."/>
            <person name="Gujja S."/>
            <person name="Hansen M."/>
            <person name="Howarth C."/>
            <person name="Imamovic A."/>
            <person name="Ireland A."/>
            <person name="Larimer J."/>
            <person name="McCowan C."/>
            <person name="Murphy C."/>
            <person name="Pearson M."/>
            <person name="Poon T.W."/>
            <person name="Priest M."/>
            <person name="Roberts A."/>
            <person name="Saif S."/>
            <person name="Shea T."/>
            <person name="Sykes S."/>
            <person name="Wortman J."/>
            <person name="Nusbaum C."/>
            <person name="Birren B."/>
        </authorList>
    </citation>
    <scope>NUCLEOTIDE SEQUENCE [LARGE SCALE GENOMIC DNA]</scope>
    <source>
        <strain evidence="1 2">INRA-310</strain>
    </source>
</reference>
<reference evidence="2" key="1">
    <citation type="submission" date="2011-12" db="EMBL/GenBank/DDBJ databases">
        <authorList>
            <consortium name="The Broad Institute Genome Sequencing Platform"/>
            <person name="Russ C."/>
            <person name="Tyler B."/>
            <person name="Panabieres F."/>
            <person name="Shan W."/>
            <person name="Tripathy S."/>
            <person name="Grunwald N."/>
            <person name="Machado M."/>
            <person name="Young S.K."/>
            <person name="Zeng Q."/>
            <person name="Gargeya S."/>
            <person name="Fitzgerald M."/>
            <person name="Haas B."/>
            <person name="Abouelleil A."/>
            <person name="Alvarado L."/>
            <person name="Arachchi H.M."/>
            <person name="Berlin A."/>
            <person name="Chapman S.B."/>
            <person name="Gearin G."/>
            <person name="Goldberg J."/>
            <person name="Griggs A."/>
            <person name="Gujja S."/>
            <person name="Hansen M."/>
            <person name="Heiman D."/>
            <person name="Howarth C."/>
            <person name="Larimer J."/>
            <person name="Lui A."/>
            <person name="MacDonald P.J.P."/>
            <person name="McCowen C."/>
            <person name="Montmayeur A."/>
            <person name="Murphy C."/>
            <person name="Neiman D."/>
            <person name="Pearson M."/>
            <person name="Priest M."/>
            <person name="Roberts A."/>
            <person name="Saif S."/>
            <person name="Shea T."/>
            <person name="Sisk P."/>
            <person name="Stolte C."/>
            <person name="Sykes S."/>
            <person name="Wortman J."/>
            <person name="Nusbaum C."/>
            <person name="Birren B."/>
        </authorList>
    </citation>
    <scope>NUCLEOTIDE SEQUENCE [LARGE SCALE GENOMIC DNA]</scope>
    <source>
        <strain evidence="2">INRA-310</strain>
    </source>
</reference>
<dbReference type="RefSeq" id="XP_008911931.1">
    <property type="nucleotide sequence ID" value="XM_008913683.1"/>
</dbReference>
<dbReference type="AlphaFoldDB" id="W2PQ11"/>
<dbReference type="Proteomes" id="UP000018817">
    <property type="component" value="Unassembled WGS sequence"/>
</dbReference>
<evidence type="ECO:0000313" key="2">
    <source>
        <dbReference type="Proteomes" id="UP000018817"/>
    </source>
</evidence>
<name>W2PQ11_PHYN3</name>
<dbReference type="OrthoDB" id="10272104at2759"/>
<protein>
    <submittedName>
        <fullName evidence="1">Uncharacterized protein</fullName>
    </submittedName>
</protein>
<dbReference type="VEuPathDB" id="FungiDB:PPTG_23874"/>